<evidence type="ECO:0000256" key="1">
    <source>
        <dbReference type="ARBA" id="ARBA00004383"/>
    </source>
</evidence>
<keyword evidence="7" id="KW-0653">Protein transport</keyword>
<dbReference type="SUPFAM" id="SSF74653">
    <property type="entry name" value="TolA/TonB C-terminal domain"/>
    <property type="match status" value="4"/>
</dbReference>
<evidence type="ECO:0000256" key="4">
    <source>
        <dbReference type="ARBA" id="ARBA00022475"/>
    </source>
</evidence>
<dbReference type="NCBIfam" id="TIGR01352">
    <property type="entry name" value="tonB_Cterm"/>
    <property type="match status" value="2"/>
</dbReference>
<dbReference type="InterPro" id="IPR037682">
    <property type="entry name" value="TonB_C"/>
</dbReference>
<dbReference type="Pfam" id="PF03544">
    <property type="entry name" value="TonB_C"/>
    <property type="match status" value="4"/>
</dbReference>
<evidence type="ECO:0000256" key="3">
    <source>
        <dbReference type="ARBA" id="ARBA00022448"/>
    </source>
</evidence>
<dbReference type="PROSITE" id="PS52015">
    <property type="entry name" value="TONB_CTD"/>
    <property type="match status" value="3"/>
</dbReference>
<evidence type="ECO:0000256" key="8">
    <source>
        <dbReference type="ARBA" id="ARBA00022989"/>
    </source>
</evidence>
<keyword evidence="6" id="KW-0812">Transmembrane</keyword>
<comment type="similarity">
    <text evidence="2">Belongs to the TonB family.</text>
</comment>
<evidence type="ECO:0000313" key="12">
    <source>
        <dbReference type="EMBL" id="MBD2713719.1"/>
    </source>
</evidence>
<gene>
    <name evidence="12" type="ORF">IC231_01580</name>
</gene>
<protein>
    <submittedName>
        <fullName evidence="12">TonB family protein</fullName>
    </submittedName>
</protein>
<evidence type="ECO:0000313" key="13">
    <source>
        <dbReference type="Proteomes" id="UP000642468"/>
    </source>
</evidence>
<evidence type="ECO:0000256" key="5">
    <source>
        <dbReference type="ARBA" id="ARBA00022519"/>
    </source>
</evidence>
<evidence type="ECO:0000259" key="11">
    <source>
        <dbReference type="PROSITE" id="PS52015"/>
    </source>
</evidence>
<keyword evidence="13" id="KW-1185">Reference proteome</keyword>
<dbReference type="InterPro" id="IPR051045">
    <property type="entry name" value="TonB-dependent_transducer"/>
</dbReference>
<feature type="region of interest" description="Disordered" evidence="10">
    <location>
        <begin position="32"/>
        <end position="53"/>
    </location>
</feature>
<keyword evidence="8" id="KW-1133">Transmembrane helix</keyword>
<feature type="domain" description="TonB C-terminal" evidence="11">
    <location>
        <begin position="201"/>
        <end position="297"/>
    </location>
</feature>
<evidence type="ECO:0000256" key="7">
    <source>
        <dbReference type="ARBA" id="ARBA00022927"/>
    </source>
</evidence>
<evidence type="ECO:0000256" key="6">
    <source>
        <dbReference type="ARBA" id="ARBA00022692"/>
    </source>
</evidence>
<dbReference type="InterPro" id="IPR006260">
    <property type="entry name" value="TonB/TolA_C"/>
</dbReference>
<evidence type="ECO:0000256" key="2">
    <source>
        <dbReference type="ARBA" id="ARBA00006555"/>
    </source>
</evidence>
<dbReference type="PANTHER" id="PTHR33446">
    <property type="entry name" value="PROTEIN TONB-RELATED"/>
    <property type="match status" value="1"/>
</dbReference>
<evidence type="ECO:0000256" key="10">
    <source>
        <dbReference type="SAM" id="MobiDB-lite"/>
    </source>
</evidence>
<keyword evidence="5" id="KW-0997">Cell inner membrane</keyword>
<dbReference type="Proteomes" id="UP000642468">
    <property type="component" value="Unassembled WGS sequence"/>
</dbReference>
<reference evidence="12 13" key="1">
    <citation type="submission" date="2020-09" db="EMBL/GenBank/DDBJ databases">
        <authorList>
            <person name="Kim M.K."/>
        </authorList>
    </citation>
    <scope>NUCLEOTIDE SEQUENCE [LARGE SCALE GENOMIC DNA]</scope>
    <source>
        <strain evidence="12 13">BT646</strain>
    </source>
</reference>
<feature type="domain" description="TonB C-terminal" evidence="11">
    <location>
        <begin position="73"/>
        <end position="169"/>
    </location>
</feature>
<comment type="caution">
    <text evidence="12">The sequence shown here is derived from an EMBL/GenBank/DDBJ whole genome shotgun (WGS) entry which is preliminary data.</text>
</comment>
<keyword evidence="9" id="KW-0472">Membrane</keyword>
<organism evidence="12 13">
    <name type="scientific">Hymenobacter duratus</name>
    <dbReference type="NCBI Taxonomy" id="2771356"/>
    <lineage>
        <taxon>Bacteria</taxon>
        <taxon>Pseudomonadati</taxon>
        <taxon>Bacteroidota</taxon>
        <taxon>Cytophagia</taxon>
        <taxon>Cytophagales</taxon>
        <taxon>Hymenobacteraceae</taxon>
        <taxon>Hymenobacter</taxon>
    </lineage>
</organism>
<dbReference type="Gene3D" id="3.30.1150.10">
    <property type="match status" value="4"/>
</dbReference>
<keyword evidence="4" id="KW-1003">Cell membrane</keyword>
<evidence type="ECO:0000256" key="9">
    <source>
        <dbReference type="ARBA" id="ARBA00023136"/>
    </source>
</evidence>
<comment type="subcellular location">
    <subcellularLocation>
        <location evidence="1">Cell inner membrane</location>
        <topology evidence="1">Single-pass membrane protein</topology>
        <orientation evidence="1">Periplasmic side</orientation>
    </subcellularLocation>
</comment>
<name>A0ABR8JAT1_9BACT</name>
<sequence length="562" mass="60585">MLLSPVPFLRHLLLTGLLAALPLLPVSAQKRQATNSAQKRQATKAPTKAAVKPAATPEPVYELYQVQIKPEYAEGQFALQQYLKTVRLPTEVREGRIQGVVLMGFVVRPDGRLTDTYVARGLSAATNAEALRLVQAMPRWRPGRREDKAVATRYSLSVVFQKPVPEAVVDLSGLSSDGKVMEEVVESKVYTYVEQMPQYPGGMEAMQKYLRDNLQYPAAAKASQVEGKVFVSFIIPPDGRPNGAKVIKGIGSGCDEEALRLIKSMPAWAPGKQNGRVVSVSYTVPITFRLNTSSTDLMPLPGTTPVPAPSVVEDKVYTYVEQMPTLGGSISGVSPALQAALQLPAEVREGRTEGQVFVNFVVRTDGRVSDEKVVRGLSDACNAAALAAVRALPRFEPGKQNGRVVSVQLTVPVLMFGPNHVFEGSQVATQASFPGGGAALREYLTDKLKEPKVLKQEGLRGAVEVRFVVQADGRIGATEIVRPLCRSCDEEALRLVRDMPRWTPARNAAGQPVSVRQQVIIPMPAVPVAPRGSTGSIRWGNSTGHTAFILVPAATSALPASL</sequence>
<feature type="compositionally biased region" description="Low complexity" evidence="10">
    <location>
        <begin position="43"/>
        <end position="53"/>
    </location>
</feature>
<dbReference type="EMBL" id="JACWZZ010000001">
    <property type="protein sequence ID" value="MBD2713719.1"/>
    <property type="molecule type" value="Genomic_DNA"/>
</dbReference>
<keyword evidence="3" id="KW-0813">Transport</keyword>
<proteinExistence type="inferred from homology"/>
<dbReference type="PANTHER" id="PTHR33446:SF2">
    <property type="entry name" value="PROTEIN TONB"/>
    <property type="match status" value="1"/>
</dbReference>
<feature type="domain" description="TonB C-terminal" evidence="11">
    <location>
        <begin position="328"/>
        <end position="424"/>
    </location>
</feature>
<accession>A0ABR8JAT1</accession>